<dbReference type="Pfam" id="PF07338">
    <property type="entry name" value="YdgH_BhsA-like"/>
    <property type="match status" value="3"/>
</dbReference>
<feature type="signal peptide" evidence="2">
    <location>
        <begin position="1"/>
        <end position="31"/>
    </location>
</feature>
<evidence type="ECO:0000256" key="2">
    <source>
        <dbReference type="SAM" id="SignalP"/>
    </source>
</evidence>
<sequence>MQKRRKGFFMKLKTTIIASALLSLTALSAQAAQELTPEKASELKPFDRVTISGRFNAINDAASAISRRADSMGADYFYIQDINNSNNGGNWRVTADVYKKDAETVKNTTQYRVFNGVKELPKTEAYELQPYDTVTVSGFFRSQPEVTEAISRAAKKKDADSFFIVRQINANGGGNQYITAYIYKADAPKRQVQSPDAIPADSEAGKAALAAGGAAAANVEIPGVASSGTPSAGIGRFFETQSSTGKRYTVTLPDGTEIQEVNNTTAAQMVPFDSVTFTGHFNSMTDVSTEVAKRAAKKGAKYYHITRQWQNKSGGNLTVSADLFK</sequence>
<organism evidence="4 5">
    <name type="scientific">Hafnia alvei ATCC 51873</name>
    <dbReference type="NCBI Taxonomy" id="1002364"/>
    <lineage>
        <taxon>Bacteria</taxon>
        <taxon>Pseudomonadati</taxon>
        <taxon>Pseudomonadota</taxon>
        <taxon>Gammaproteobacteria</taxon>
        <taxon>Enterobacterales</taxon>
        <taxon>Hafniaceae</taxon>
        <taxon>Hafnia</taxon>
    </lineage>
</organism>
<dbReference type="Proteomes" id="UP000005959">
    <property type="component" value="Unassembled WGS sequence"/>
</dbReference>
<name>G9Y1P1_HAFAL</name>
<feature type="domain" description="YdgH/BhsA/McbA-like" evidence="3">
    <location>
        <begin position="128"/>
        <end position="184"/>
    </location>
</feature>
<comment type="caution">
    <text evidence="4">The sequence shown here is derived from an EMBL/GenBank/DDBJ whole genome shotgun (WGS) entry which is preliminary data.</text>
</comment>
<evidence type="ECO:0000313" key="4">
    <source>
        <dbReference type="EMBL" id="EHM47761.1"/>
    </source>
</evidence>
<feature type="domain" description="YdgH/BhsA/McbA-like" evidence="3">
    <location>
        <begin position="269"/>
        <end position="325"/>
    </location>
</feature>
<keyword evidence="1 2" id="KW-0732">Signal</keyword>
<dbReference type="InterPro" id="IPR036275">
    <property type="entry name" value="YdgH-like_sf"/>
</dbReference>
<dbReference type="SUPFAM" id="SSF159871">
    <property type="entry name" value="YdgH-like"/>
    <property type="match status" value="3"/>
</dbReference>
<dbReference type="NCBIfam" id="NF040471">
    <property type="entry name" value="ydgH_STM1478"/>
    <property type="match status" value="1"/>
</dbReference>
<accession>G9Y1P1</accession>
<dbReference type="PANTHER" id="PTHR34156">
    <property type="entry name" value="OUTER MEMBRANE PROTEIN-RELATED-RELATED"/>
    <property type="match status" value="1"/>
</dbReference>
<proteinExistence type="predicted"/>
<dbReference type="HOGENOM" id="CLU_876761_0_0_6"/>
<feature type="chain" id="PRO_5003528810" description="YdgH/BhsA/McbA-like domain-containing protein" evidence="2">
    <location>
        <begin position="32"/>
        <end position="325"/>
    </location>
</feature>
<dbReference type="InterPro" id="IPR025543">
    <property type="entry name" value="Dodecin-like"/>
</dbReference>
<evidence type="ECO:0000313" key="5">
    <source>
        <dbReference type="Proteomes" id="UP000005959"/>
    </source>
</evidence>
<dbReference type="Gene3D" id="3.30.1660.10">
    <property type="entry name" value="Flavin-binding protein dodecin"/>
    <property type="match status" value="3"/>
</dbReference>
<evidence type="ECO:0000256" key="1">
    <source>
        <dbReference type="ARBA" id="ARBA00022729"/>
    </source>
</evidence>
<dbReference type="PATRIC" id="fig|1002364.3.peg.416"/>
<evidence type="ECO:0000259" key="3">
    <source>
        <dbReference type="Pfam" id="PF07338"/>
    </source>
</evidence>
<dbReference type="PANTHER" id="PTHR34156:SF2">
    <property type="entry name" value="PROTEIN YDGH"/>
    <property type="match status" value="1"/>
</dbReference>
<reference evidence="4 5" key="1">
    <citation type="submission" date="2011-08" db="EMBL/GenBank/DDBJ databases">
        <authorList>
            <person name="Weinstock G."/>
            <person name="Sodergren E."/>
            <person name="Clifton S."/>
            <person name="Fulton L."/>
            <person name="Fulton B."/>
            <person name="Courtney L."/>
            <person name="Fronick C."/>
            <person name="Harrison M."/>
            <person name="Strong C."/>
            <person name="Farmer C."/>
            <person name="Delahaunty K."/>
            <person name="Markovic C."/>
            <person name="Hall O."/>
            <person name="Minx P."/>
            <person name="Tomlinson C."/>
            <person name="Mitreva M."/>
            <person name="Hou S."/>
            <person name="Chen J."/>
            <person name="Wollam A."/>
            <person name="Pepin K.H."/>
            <person name="Johnson M."/>
            <person name="Bhonagiri V."/>
            <person name="Zhang X."/>
            <person name="Suruliraj S."/>
            <person name="Warren W."/>
            <person name="Chinwalla A."/>
            <person name="Mardis E.R."/>
            <person name="Wilson R.K."/>
        </authorList>
    </citation>
    <scope>NUCLEOTIDE SEQUENCE [LARGE SCALE GENOMIC DNA]</scope>
    <source>
        <strain evidence="4 5">ATCC 51873</strain>
    </source>
</reference>
<dbReference type="EMBL" id="AGCI01000009">
    <property type="protein sequence ID" value="EHM47761.1"/>
    <property type="molecule type" value="Genomic_DNA"/>
</dbReference>
<dbReference type="InterPro" id="IPR051096">
    <property type="entry name" value="BhsA/McbA_stress_biofilm_assoc"/>
</dbReference>
<dbReference type="PIRSF" id="PIRSF014774">
    <property type="entry name" value="YdgH"/>
    <property type="match status" value="1"/>
</dbReference>
<protein>
    <recommendedName>
        <fullName evidence="3">YdgH/BhsA/McbA-like domain-containing protein</fullName>
    </recommendedName>
</protein>
<dbReference type="AlphaFoldDB" id="G9Y1P1"/>
<gene>
    <name evidence="4" type="ORF">HMPREF0454_00458</name>
</gene>
<dbReference type="InterPro" id="IPR025539">
    <property type="entry name" value="YdgH"/>
</dbReference>
<dbReference type="InterPro" id="IPR010854">
    <property type="entry name" value="YdgH/BhsA/McbA-like_dom"/>
</dbReference>
<feature type="domain" description="YdgH/BhsA/McbA-like" evidence="3">
    <location>
        <begin position="43"/>
        <end position="99"/>
    </location>
</feature>